<feature type="region of interest" description="Disordered" evidence="1">
    <location>
        <begin position="141"/>
        <end position="161"/>
    </location>
</feature>
<dbReference type="InterPro" id="IPR009291">
    <property type="entry name" value="Vps62"/>
</dbReference>
<reference evidence="2 3" key="1">
    <citation type="submission" date="2019-08" db="EMBL/GenBank/DDBJ databases">
        <title>Draft genome sequences of two oriental melons (Cucumis melo L. var makuwa).</title>
        <authorList>
            <person name="Kwon S.-Y."/>
        </authorList>
    </citation>
    <scope>NUCLEOTIDE SEQUENCE [LARGE SCALE GENOMIC DNA]</scope>
    <source>
        <strain evidence="3">cv. Chang Bougi</strain>
        <tissue evidence="2">Leaf</tissue>
    </source>
</reference>
<gene>
    <name evidence="2" type="ORF">E5676_scaffold1769G00380</name>
</gene>
<dbReference type="Pfam" id="PF06101">
    <property type="entry name" value="Vps62"/>
    <property type="match status" value="2"/>
</dbReference>
<accession>A0A5D3C1I6</accession>
<sequence>MAVSNTYGRVRKPTDFHKIGVFSRIQGFEFDEKSDTDCSIWMPVPPLGYTAVGCVVHVGNQPPPTYVVYCIRSDLVSSTTYSECILNSPSNSWYGTGYSIWRMDNVIGSFIGHASTDCPEKDHACDLNHLLKWNSNPDYTASKEPSSNTASDHDTVSHSISQGATSSRWDILRSISKETNFYLSTPNFERIWWDKGSEVRCPISIWRPLARRGYAILGDSITEGLEPPALGLLFKADNAEISAKPLQFTKVAHIFGKGFDEAFFWYPIAPPGYASFGCVVSRTDEAPRLDSVCCPRMDLVSQANIFEMPISRSSSSRGSQCWSIWKVSNQACTFLARADHKIPSSRLAYTIGGSAKPKTHENVTAEMKIRFFSLTVLDSLYGMMKPLFDTTVTNIKLATHGSLEAMNAVLISSIAASTFNPQLEAWEPLIEPFDGIFKFETYDTSVDQPPKLGKRIRVAATSIVNINFSASNLETFIGGILSWRRQLELEERAQKLNEEAVDYLKRGKDATFSALDEDDMQTAVVENKLGLWIPPPRFSDRLNVADESREPRSYVAVQIIEAKGLPVTDDGNSHSFFCALRLVIEGQGSAKLEVEVTNLAAKAGKGLADHRKDIACEFQIKA</sequence>
<name>A0A5D3C1I6_CUCMM</name>
<dbReference type="Proteomes" id="UP000321947">
    <property type="component" value="Unassembled WGS sequence"/>
</dbReference>
<organism evidence="2 3">
    <name type="scientific">Cucumis melo var. makuwa</name>
    <name type="common">Oriental melon</name>
    <dbReference type="NCBI Taxonomy" id="1194695"/>
    <lineage>
        <taxon>Eukaryota</taxon>
        <taxon>Viridiplantae</taxon>
        <taxon>Streptophyta</taxon>
        <taxon>Embryophyta</taxon>
        <taxon>Tracheophyta</taxon>
        <taxon>Spermatophyta</taxon>
        <taxon>Magnoliopsida</taxon>
        <taxon>eudicotyledons</taxon>
        <taxon>Gunneridae</taxon>
        <taxon>Pentapetalae</taxon>
        <taxon>rosids</taxon>
        <taxon>fabids</taxon>
        <taxon>Cucurbitales</taxon>
        <taxon>Cucurbitaceae</taxon>
        <taxon>Benincaseae</taxon>
        <taxon>Cucumis</taxon>
    </lineage>
</organism>
<dbReference type="PANTHER" id="PTHR48219:SF1">
    <property type="entry name" value="VACUOLAR PROTEIN SORTING-ASSOCIATED PROTEIN 62"/>
    <property type="match status" value="1"/>
</dbReference>
<protein>
    <submittedName>
        <fullName evidence="2">Uncharacterized protein</fullName>
    </submittedName>
</protein>
<evidence type="ECO:0000256" key="1">
    <source>
        <dbReference type="SAM" id="MobiDB-lite"/>
    </source>
</evidence>
<dbReference type="AlphaFoldDB" id="A0A5D3C1I6"/>
<feature type="compositionally biased region" description="Polar residues" evidence="1">
    <location>
        <begin position="141"/>
        <end position="150"/>
    </location>
</feature>
<comment type="caution">
    <text evidence="2">The sequence shown here is derived from an EMBL/GenBank/DDBJ whole genome shotgun (WGS) entry which is preliminary data.</text>
</comment>
<evidence type="ECO:0000313" key="2">
    <source>
        <dbReference type="EMBL" id="TYK05134.1"/>
    </source>
</evidence>
<evidence type="ECO:0000313" key="3">
    <source>
        <dbReference type="Proteomes" id="UP000321947"/>
    </source>
</evidence>
<proteinExistence type="predicted"/>
<dbReference type="EMBL" id="SSTD01013972">
    <property type="protein sequence ID" value="TYK05134.1"/>
    <property type="molecule type" value="Genomic_DNA"/>
</dbReference>
<dbReference type="PANTHER" id="PTHR48219">
    <property type="entry name" value="VACUOLAR PROTEIN SORTING-ASSOCIATED PROTEIN 62-RELATED"/>
    <property type="match status" value="1"/>
</dbReference>